<evidence type="ECO:0000313" key="5">
    <source>
        <dbReference type="Proteomes" id="UP001516400"/>
    </source>
</evidence>
<dbReference type="GO" id="GO:0006511">
    <property type="term" value="P:ubiquitin-dependent protein catabolic process"/>
    <property type="evidence" value="ECO:0007669"/>
    <property type="project" value="UniProtKB-UniRule"/>
</dbReference>
<keyword evidence="2" id="KW-0175">Coiled coil</keyword>
<dbReference type="Proteomes" id="UP001516400">
    <property type="component" value="Unassembled WGS sequence"/>
</dbReference>
<evidence type="ECO:0000256" key="1">
    <source>
        <dbReference type="PROSITE-ProRule" id="PRU01394"/>
    </source>
</evidence>
<name>A0ABD2NBM4_9CUCU</name>
<dbReference type="PROSITE" id="PS52049">
    <property type="entry name" value="ULD"/>
    <property type="match status" value="1"/>
</dbReference>
<evidence type="ECO:0000256" key="2">
    <source>
        <dbReference type="SAM" id="Coils"/>
    </source>
</evidence>
<dbReference type="AlphaFoldDB" id="A0ABD2NBM4"/>
<gene>
    <name evidence="4" type="ORF">HHI36_020882</name>
</gene>
<organism evidence="4 5">
    <name type="scientific">Cryptolaemus montrouzieri</name>
    <dbReference type="NCBI Taxonomy" id="559131"/>
    <lineage>
        <taxon>Eukaryota</taxon>
        <taxon>Metazoa</taxon>
        <taxon>Ecdysozoa</taxon>
        <taxon>Arthropoda</taxon>
        <taxon>Hexapoda</taxon>
        <taxon>Insecta</taxon>
        <taxon>Pterygota</taxon>
        <taxon>Neoptera</taxon>
        <taxon>Endopterygota</taxon>
        <taxon>Coleoptera</taxon>
        <taxon>Polyphaga</taxon>
        <taxon>Cucujiformia</taxon>
        <taxon>Coccinelloidea</taxon>
        <taxon>Coccinellidae</taxon>
        <taxon>Scymninae</taxon>
        <taxon>Scymnini</taxon>
        <taxon>Cryptolaemus</taxon>
    </lineage>
</organism>
<sequence>MAIVSDRKMLYERQIEALQKQIEETGDVETLKSETTRLRLLIEEEETKKKFYQIENIRRKHNYIPLIIELLKILAKEGKLLPLYEEAKERTLKRQKTK</sequence>
<reference evidence="4 5" key="1">
    <citation type="journal article" date="2021" name="BMC Biol.">
        <title>Horizontally acquired antibacterial genes associated with adaptive radiation of ladybird beetles.</title>
        <authorList>
            <person name="Li H.S."/>
            <person name="Tang X.F."/>
            <person name="Huang Y.H."/>
            <person name="Xu Z.Y."/>
            <person name="Chen M.L."/>
            <person name="Du X.Y."/>
            <person name="Qiu B.Y."/>
            <person name="Chen P.T."/>
            <person name="Zhang W."/>
            <person name="Slipinski A."/>
            <person name="Escalona H.E."/>
            <person name="Waterhouse R.M."/>
            <person name="Zwick A."/>
            <person name="Pang H."/>
        </authorList>
    </citation>
    <scope>NUCLEOTIDE SEQUENCE [LARGE SCALE GENOMIC DNA]</scope>
    <source>
        <strain evidence="4">SYSU2018</strain>
    </source>
</reference>
<evidence type="ECO:0000313" key="4">
    <source>
        <dbReference type="EMBL" id="KAL3276163.1"/>
    </source>
</evidence>
<dbReference type="FunFam" id="1.20.58.860:FF:000001">
    <property type="entry name" value="Ubiquitin carboxyl-terminal hydrolase"/>
    <property type="match status" value="1"/>
</dbReference>
<dbReference type="Gene3D" id="1.20.58.860">
    <property type="match status" value="1"/>
</dbReference>
<comment type="caution">
    <text evidence="4">The sequence shown here is derived from an EMBL/GenBank/DDBJ whole genome shotgun (WGS) entry which is preliminary data.</text>
</comment>
<evidence type="ECO:0000259" key="3">
    <source>
        <dbReference type="Pfam" id="PF18031"/>
    </source>
</evidence>
<proteinExistence type="predicted"/>
<feature type="coiled-coil region" evidence="2">
    <location>
        <begin position="1"/>
        <end position="48"/>
    </location>
</feature>
<feature type="domain" description="UCH37-like C-terminal" evidence="3">
    <location>
        <begin position="41"/>
        <end position="80"/>
    </location>
</feature>
<keyword evidence="5" id="KW-1185">Reference proteome</keyword>
<protein>
    <recommendedName>
        <fullName evidence="3">UCH37-like C-terminal domain-containing protein</fullName>
    </recommendedName>
</protein>
<keyword evidence="1" id="KW-0833">Ubl conjugation pathway</keyword>
<accession>A0ABD2NBM4</accession>
<dbReference type="Pfam" id="PF18031">
    <property type="entry name" value="UCH_C"/>
    <property type="match status" value="1"/>
</dbReference>
<dbReference type="InterPro" id="IPR041507">
    <property type="entry name" value="UCH_C"/>
</dbReference>
<dbReference type="EMBL" id="JABFTP020000083">
    <property type="protein sequence ID" value="KAL3276163.1"/>
    <property type="molecule type" value="Genomic_DNA"/>
</dbReference>